<dbReference type="Proteomes" id="UP001163321">
    <property type="component" value="Chromosome 1"/>
</dbReference>
<comment type="caution">
    <text evidence="1">The sequence shown here is derived from an EMBL/GenBank/DDBJ whole genome shotgun (WGS) entry which is preliminary data.</text>
</comment>
<sequence length="104" mass="11696">MMQIDTLCPTTTGRIHIQHLTGSYRGSRISRDFRRCHPRSRQRCRRGGRDACAIRASFRTVLSVSSPLNDADALVGVSLVYVVACRRRRKDPFASSDAFTARKA</sequence>
<proteinExistence type="predicted"/>
<dbReference type="EMBL" id="CM047580">
    <property type="protein sequence ID" value="KAI9921233.1"/>
    <property type="molecule type" value="Genomic_DNA"/>
</dbReference>
<evidence type="ECO:0000313" key="1">
    <source>
        <dbReference type="EMBL" id="KAI9921233.1"/>
    </source>
</evidence>
<evidence type="ECO:0000313" key="2">
    <source>
        <dbReference type="Proteomes" id="UP001163321"/>
    </source>
</evidence>
<name>A0ACC0WQR7_9STRA</name>
<protein>
    <submittedName>
        <fullName evidence="1">Uncharacterized protein</fullName>
    </submittedName>
</protein>
<reference evidence="1 2" key="1">
    <citation type="journal article" date="2022" name="bioRxiv">
        <title>The genome of the oomycete Peronosclerospora sorghi, a cosmopolitan pathogen of maize and sorghum, is inflated with dispersed pseudogenes.</title>
        <authorList>
            <person name="Fletcher K."/>
            <person name="Martin F."/>
            <person name="Isakeit T."/>
            <person name="Cavanaugh K."/>
            <person name="Magill C."/>
            <person name="Michelmore R."/>
        </authorList>
    </citation>
    <scope>NUCLEOTIDE SEQUENCE [LARGE SCALE GENOMIC DNA]</scope>
    <source>
        <strain evidence="1">P6</strain>
    </source>
</reference>
<accession>A0ACC0WQR7</accession>
<organism evidence="1 2">
    <name type="scientific">Peronosclerospora sorghi</name>
    <dbReference type="NCBI Taxonomy" id="230839"/>
    <lineage>
        <taxon>Eukaryota</taxon>
        <taxon>Sar</taxon>
        <taxon>Stramenopiles</taxon>
        <taxon>Oomycota</taxon>
        <taxon>Peronosporomycetes</taxon>
        <taxon>Peronosporales</taxon>
        <taxon>Peronosporaceae</taxon>
        <taxon>Peronosclerospora</taxon>
    </lineage>
</organism>
<gene>
    <name evidence="1" type="ORF">PsorP6_000517</name>
</gene>
<keyword evidence="2" id="KW-1185">Reference proteome</keyword>